<proteinExistence type="predicted"/>
<dbReference type="SUPFAM" id="SSF90229">
    <property type="entry name" value="CCCH zinc finger"/>
    <property type="match status" value="2"/>
</dbReference>
<feature type="region of interest" description="Disordered" evidence="6">
    <location>
        <begin position="311"/>
        <end position="355"/>
    </location>
</feature>
<feature type="domain" description="C3H1-type" evidence="8">
    <location>
        <begin position="252"/>
        <end position="280"/>
    </location>
</feature>
<feature type="zinc finger region" description="C3H1-type" evidence="5">
    <location>
        <begin position="50"/>
        <end position="78"/>
    </location>
</feature>
<dbReference type="Proteomes" id="UP001344447">
    <property type="component" value="Unassembled WGS sequence"/>
</dbReference>
<reference evidence="9 10" key="1">
    <citation type="submission" date="2023-11" db="EMBL/GenBank/DDBJ databases">
        <title>Dfirmibasis_genome.</title>
        <authorList>
            <person name="Edelbroek B."/>
            <person name="Kjellin J."/>
            <person name="Jerlstrom-Hultqvist J."/>
            <person name="Soderbom F."/>
        </authorList>
    </citation>
    <scope>NUCLEOTIDE SEQUENCE [LARGE SCALE GENOMIC DNA]</scope>
    <source>
        <strain evidence="9 10">TNS-C-14</strain>
    </source>
</reference>
<keyword evidence="3 5" id="KW-0863">Zinc-finger</keyword>
<keyword evidence="2 5" id="KW-0479">Metal-binding</keyword>
<dbReference type="Gene3D" id="3.30.40.10">
    <property type="entry name" value="Zinc/RING finger domain, C3HC4 (zinc finger)"/>
    <property type="match status" value="1"/>
</dbReference>
<feature type="domain" description="RING-type" evidence="7">
    <location>
        <begin position="122"/>
        <end position="154"/>
    </location>
</feature>
<dbReference type="InterPro" id="IPR001841">
    <property type="entry name" value="Znf_RING"/>
</dbReference>
<organism evidence="9 10">
    <name type="scientific">Dictyostelium firmibasis</name>
    <dbReference type="NCBI Taxonomy" id="79012"/>
    <lineage>
        <taxon>Eukaryota</taxon>
        <taxon>Amoebozoa</taxon>
        <taxon>Evosea</taxon>
        <taxon>Eumycetozoa</taxon>
        <taxon>Dictyostelia</taxon>
        <taxon>Dictyosteliales</taxon>
        <taxon>Dictyosteliaceae</taxon>
        <taxon>Dictyostelium</taxon>
    </lineage>
</organism>
<evidence type="ECO:0008006" key="11">
    <source>
        <dbReference type="Google" id="ProtNLM"/>
    </source>
</evidence>
<evidence type="ECO:0000256" key="4">
    <source>
        <dbReference type="ARBA" id="ARBA00022833"/>
    </source>
</evidence>
<dbReference type="GO" id="GO:0008270">
    <property type="term" value="F:zinc ion binding"/>
    <property type="evidence" value="ECO:0007669"/>
    <property type="project" value="UniProtKB-KW"/>
</dbReference>
<keyword evidence="10" id="KW-1185">Reference proteome</keyword>
<protein>
    <recommendedName>
        <fullName evidence="11">RING-type E3 ubiquitin transferase</fullName>
    </recommendedName>
</protein>
<dbReference type="PANTHER" id="PTHR11224">
    <property type="entry name" value="MAKORIN-RELATED"/>
    <property type="match status" value="1"/>
</dbReference>
<sequence>MSSGIKLYGSILKVLKDENNNQYHHNQHQQQTNNNNNNNNKTINCPALVNKEQNICFFFSRKGFCRNGDDCRYIHGCLCDICNKAMLIPDNIEQNQTHYIECLLNQENQVLRQNESMRQYECEICFESIVDSGKKFGLLSHCQHKFCLDCIRSWRYSATNSGSSGSGGIINSNIINNGSTIFFSTNPNNDGSFDIFNSIRIFNNNQQLRNHEQIQHVRKCPTCRMVSYFIIPSDIYVDGDDKEQMINIYKMKLSTIPCKYFENQGYCKFGLNCMYSHSNQQFIEDFESDLTNSIPNNNNYYNNLLTTSTTTTTTTTIPSNSTGDDDDVNDDDDDDDDDNQINFNFNINDESNYSD</sequence>
<dbReference type="GO" id="GO:0000209">
    <property type="term" value="P:protein polyubiquitination"/>
    <property type="evidence" value="ECO:0007669"/>
    <property type="project" value="InterPro"/>
</dbReference>
<evidence type="ECO:0000256" key="5">
    <source>
        <dbReference type="PROSITE-ProRule" id="PRU00723"/>
    </source>
</evidence>
<evidence type="ECO:0000259" key="7">
    <source>
        <dbReference type="PROSITE" id="PS50089"/>
    </source>
</evidence>
<dbReference type="EMBL" id="JAVFKY010000005">
    <property type="protein sequence ID" value="KAK5576507.1"/>
    <property type="molecule type" value="Genomic_DNA"/>
</dbReference>
<evidence type="ECO:0000259" key="8">
    <source>
        <dbReference type="PROSITE" id="PS50103"/>
    </source>
</evidence>
<dbReference type="GO" id="GO:0061630">
    <property type="term" value="F:ubiquitin protein ligase activity"/>
    <property type="evidence" value="ECO:0007669"/>
    <property type="project" value="InterPro"/>
</dbReference>
<dbReference type="SUPFAM" id="SSF57850">
    <property type="entry name" value="RING/U-box"/>
    <property type="match status" value="1"/>
</dbReference>
<dbReference type="InterPro" id="IPR018957">
    <property type="entry name" value="Znf_C3HC4_RING-type"/>
</dbReference>
<gene>
    <name evidence="9" type="ORF">RB653_007651</name>
</gene>
<dbReference type="PROSITE" id="PS00518">
    <property type="entry name" value="ZF_RING_1"/>
    <property type="match status" value="1"/>
</dbReference>
<feature type="compositionally biased region" description="Low complexity" evidence="6">
    <location>
        <begin position="340"/>
        <end position="349"/>
    </location>
</feature>
<dbReference type="SMART" id="SM00356">
    <property type="entry name" value="ZnF_C3H1"/>
    <property type="match status" value="2"/>
</dbReference>
<evidence type="ECO:0000313" key="10">
    <source>
        <dbReference type="Proteomes" id="UP001344447"/>
    </source>
</evidence>
<dbReference type="InterPro" id="IPR045072">
    <property type="entry name" value="MKRN-like"/>
</dbReference>
<feature type="zinc finger region" description="C3H1-type" evidence="5">
    <location>
        <begin position="252"/>
        <end position="280"/>
    </location>
</feature>
<evidence type="ECO:0000256" key="1">
    <source>
        <dbReference type="ARBA" id="ARBA00022679"/>
    </source>
</evidence>
<feature type="compositionally biased region" description="Acidic residues" evidence="6">
    <location>
        <begin position="323"/>
        <end position="339"/>
    </location>
</feature>
<evidence type="ECO:0000256" key="6">
    <source>
        <dbReference type="SAM" id="MobiDB-lite"/>
    </source>
</evidence>
<keyword evidence="1" id="KW-0808">Transferase</keyword>
<dbReference type="InterPro" id="IPR017907">
    <property type="entry name" value="Znf_RING_CS"/>
</dbReference>
<dbReference type="InterPro" id="IPR036855">
    <property type="entry name" value="Znf_CCCH_sf"/>
</dbReference>
<dbReference type="Pfam" id="PF00097">
    <property type="entry name" value="zf-C3HC4"/>
    <property type="match status" value="1"/>
</dbReference>
<keyword evidence="4 5" id="KW-0862">Zinc</keyword>
<dbReference type="InterPro" id="IPR000571">
    <property type="entry name" value="Znf_CCCH"/>
</dbReference>
<accession>A0AAN7TUT4</accession>
<evidence type="ECO:0000256" key="2">
    <source>
        <dbReference type="ARBA" id="ARBA00022723"/>
    </source>
</evidence>
<dbReference type="InterPro" id="IPR013083">
    <property type="entry name" value="Znf_RING/FYVE/PHD"/>
</dbReference>
<dbReference type="SMART" id="SM00184">
    <property type="entry name" value="RING"/>
    <property type="match status" value="1"/>
</dbReference>
<dbReference type="PROSITE" id="PS50089">
    <property type="entry name" value="ZF_RING_2"/>
    <property type="match status" value="1"/>
</dbReference>
<dbReference type="Pfam" id="PF00642">
    <property type="entry name" value="zf-CCCH"/>
    <property type="match status" value="2"/>
</dbReference>
<evidence type="ECO:0000256" key="3">
    <source>
        <dbReference type="ARBA" id="ARBA00022771"/>
    </source>
</evidence>
<dbReference type="AlphaFoldDB" id="A0AAN7TUT4"/>
<comment type="caution">
    <text evidence="9">The sequence shown here is derived from an EMBL/GenBank/DDBJ whole genome shotgun (WGS) entry which is preliminary data.</text>
</comment>
<dbReference type="PANTHER" id="PTHR11224:SF10">
    <property type="entry name" value="IP09428P-RELATED"/>
    <property type="match status" value="1"/>
</dbReference>
<evidence type="ECO:0000313" key="9">
    <source>
        <dbReference type="EMBL" id="KAK5576507.1"/>
    </source>
</evidence>
<name>A0AAN7TUT4_9MYCE</name>
<dbReference type="PROSITE" id="PS50103">
    <property type="entry name" value="ZF_C3H1"/>
    <property type="match status" value="2"/>
</dbReference>
<feature type="domain" description="C3H1-type" evidence="8">
    <location>
        <begin position="50"/>
        <end position="78"/>
    </location>
</feature>
<dbReference type="Gene3D" id="4.10.1000.10">
    <property type="entry name" value="Zinc finger, CCCH-type"/>
    <property type="match status" value="1"/>
</dbReference>
<feature type="compositionally biased region" description="Low complexity" evidence="6">
    <location>
        <begin position="311"/>
        <end position="322"/>
    </location>
</feature>